<evidence type="ECO:0000313" key="1">
    <source>
        <dbReference type="EMBL" id="KAF6205994.1"/>
    </source>
</evidence>
<comment type="caution">
    <text evidence="1">The sequence shown here is derived from an EMBL/GenBank/DDBJ whole genome shotgun (WGS) entry which is preliminary data.</text>
</comment>
<accession>A0A8S9XBT5</accession>
<keyword evidence="2" id="KW-1185">Reference proteome</keyword>
<name>A0A8S9XBT5_APOLU</name>
<reference evidence="1" key="1">
    <citation type="journal article" date="2021" name="Mol. Ecol. Resour.">
        <title>Apolygus lucorum genome provides insights into omnivorousness and mesophyll feeding.</title>
        <authorList>
            <person name="Liu Y."/>
            <person name="Liu H."/>
            <person name="Wang H."/>
            <person name="Huang T."/>
            <person name="Liu B."/>
            <person name="Yang B."/>
            <person name="Yin L."/>
            <person name="Li B."/>
            <person name="Zhang Y."/>
            <person name="Zhang S."/>
            <person name="Jiang F."/>
            <person name="Zhang X."/>
            <person name="Ren Y."/>
            <person name="Wang B."/>
            <person name="Wang S."/>
            <person name="Lu Y."/>
            <person name="Wu K."/>
            <person name="Fan W."/>
            <person name="Wang G."/>
        </authorList>
    </citation>
    <scope>NUCLEOTIDE SEQUENCE</scope>
    <source>
        <strain evidence="1">12Hb</strain>
    </source>
</reference>
<gene>
    <name evidence="1" type="ORF">GE061_017218</name>
</gene>
<evidence type="ECO:0000313" key="2">
    <source>
        <dbReference type="Proteomes" id="UP000466442"/>
    </source>
</evidence>
<dbReference type="Proteomes" id="UP000466442">
    <property type="component" value="Unassembled WGS sequence"/>
</dbReference>
<protein>
    <submittedName>
        <fullName evidence="1">Uncharacterized protein</fullName>
    </submittedName>
</protein>
<sequence>MFWKKRPNVVNLLTYIGNFANLYLEVAEKVMSVCEQSLPDKPEDWDLMRKPLRDTKQELHNMGRKPIGQLFLEYKPAANVKISKKDLEVWQRMNEFGYQLAKAGDLLNKSSTNELPLMHYNDRESLKPLAEQKEDFLKANVLLNYLQRMIYTVEKTIDFLPLYLIKHSFIDLETEKGEKAIKPAKEIIARLGDYHQAFTMALWNAIHVIKPMEFKKGNLPVYELLKNIGMPLSQLSVEMEFLINGSRDSKFTFRSPSEYRKKVEYVENDFDFYLSPLGTMFLVSGSPRKPGSIIDHDSHSTMKLLWVAVVLTTFIKEHDFYDLVPDYLGDFVKQRNVFPDKPVEFEQMRSIFGGTEELMYYPGDLAFEGIIHRPIKDRNAKISKEEVDIWKRIDEKYKETNEAQEDFTIKSRHYKLPLFNVTRHTSESTSIRTSEDYKNMRIFLNYMLQVLEEISFNHQILITYLKKIFGTALDTEDGKRAYSNFDEWLSGLRMEAYMFNVFRKEYLEEFRRGRIDHMVFKKGSSLPYEALKTFVVRLMLLNNEMVKLTPGSLLGYSQHNENYSETTLGCCSNRLFRRSD</sequence>
<organism evidence="1 2">
    <name type="scientific">Apolygus lucorum</name>
    <name type="common">Small green plant bug</name>
    <name type="synonym">Lygocoris lucorum</name>
    <dbReference type="NCBI Taxonomy" id="248454"/>
    <lineage>
        <taxon>Eukaryota</taxon>
        <taxon>Metazoa</taxon>
        <taxon>Ecdysozoa</taxon>
        <taxon>Arthropoda</taxon>
        <taxon>Hexapoda</taxon>
        <taxon>Insecta</taxon>
        <taxon>Pterygota</taxon>
        <taxon>Neoptera</taxon>
        <taxon>Paraneoptera</taxon>
        <taxon>Hemiptera</taxon>
        <taxon>Heteroptera</taxon>
        <taxon>Panheteroptera</taxon>
        <taxon>Cimicomorpha</taxon>
        <taxon>Miridae</taxon>
        <taxon>Mirini</taxon>
        <taxon>Apolygus</taxon>
    </lineage>
</organism>
<dbReference type="AlphaFoldDB" id="A0A8S9XBT5"/>
<dbReference type="EMBL" id="WIXP02000008">
    <property type="protein sequence ID" value="KAF6205994.1"/>
    <property type="molecule type" value="Genomic_DNA"/>
</dbReference>
<proteinExistence type="predicted"/>